<evidence type="ECO:0000256" key="3">
    <source>
        <dbReference type="ARBA" id="ARBA00022630"/>
    </source>
</evidence>
<keyword evidence="11" id="KW-0511">Multifunctional enzyme</keyword>
<keyword evidence="8 14" id="KW-0418">Kinase</keyword>
<keyword evidence="10 14" id="KW-0067">ATP-binding</keyword>
<evidence type="ECO:0000256" key="11">
    <source>
        <dbReference type="ARBA" id="ARBA00023268"/>
    </source>
</evidence>
<keyword evidence="9 14" id="KW-0274">FAD</keyword>
<evidence type="ECO:0000256" key="10">
    <source>
        <dbReference type="ARBA" id="ARBA00022840"/>
    </source>
</evidence>
<comment type="pathway">
    <text evidence="1 14">Cofactor biosynthesis; FAD biosynthesis; FAD from FMN: step 1/1.</text>
</comment>
<evidence type="ECO:0000256" key="7">
    <source>
        <dbReference type="ARBA" id="ARBA00022741"/>
    </source>
</evidence>
<dbReference type="RefSeq" id="WP_353289905.1">
    <property type="nucleotide sequence ID" value="NZ_BAABQM010000003.1"/>
</dbReference>
<dbReference type="Pfam" id="PF06574">
    <property type="entry name" value="FAD_syn"/>
    <property type="match status" value="1"/>
</dbReference>
<evidence type="ECO:0000256" key="6">
    <source>
        <dbReference type="ARBA" id="ARBA00022695"/>
    </source>
</evidence>
<dbReference type="EC" id="2.7.1.26" evidence="14"/>
<reference evidence="16" key="1">
    <citation type="submission" date="2024-02" db="EMBL/GenBank/DDBJ databases">
        <title>Draft genome sequence of new strains in genus Ureaplasma.</title>
        <authorList>
            <person name="Nakajima Y."/>
            <person name="Segawa T."/>
        </authorList>
    </citation>
    <scope>NUCLEOTIDE SEQUENCE [LARGE SCALE GENOMIC DNA]</scope>
    <source>
        <strain evidence="16">OM1</strain>
    </source>
</reference>
<accession>A0ABP9UB95</accession>
<comment type="similarity">
    <text evidence="14">Belongs to the ribF family.</text>
</comment>
<proteinExistence type="inferred from homology"/>
<evidence type="ECO:0000256" key="5">
    <source>
        <dbReference type="ARBA" id="ARBA00022679"/>
    </source>
</evidence>
<evidence type="ECO:0000259" key="15">
    <source>
        <dbReference type="SMART" id="SM00904"/>
    </source>
</evidence>
<evidence type="ECO:0000256" key="12">
    <source>
        <dbReference type="ARBA" id="ARBA00047880"/>
    </source>
</evidence>
<name>A0ABP9UB95_9BACT</name>
<keyword evidence="5 14" id="KW-0808">Transferase</keyword>
<evidence type="ECO:0000256" key="14">
    <source>
        <dbReference type="PIRNR" id="PIRNR004491"/>
    </source>
</evidence>
<dbReference type="Gene3D" id="3.40.50.620">
    <property type="entry name" value="HUPs"/>
    <property type="match status" value="1"/>
</dbReference>
<keyword evidence="6 14" id="KW-0548">Nucleotidyltransferase</keyword>
<comment type="pathway">
    <text evidence="2 14">Cofactor biosynthesis; FMN biosynthesis; FMN from riboflavin (ATP route): step 1/1.</text>
</comment>
<gene>
    <name evidence="16" type="primary">ribF</name>
    <name evidence="16" type="ORF">UREOM_4550</name>
</gene>
<comment type="caution">
    <text evidence="16">The sequence shown here is derived from an EMBL/GenBank/DDBJ whole genome shotgun (WGS) entry which is preliminary data.</text>
</comment>
<dbReference type="PANTHER" id="PTHR22749:SF6">
    <property type="entry name" value="RIBOFLAVIN KINASE"/>
    <property type="match status" value="1"/>
</dbReference>
<dbReference type="Pfam" id="PF01687">
    <property type="entry name" value="Flavokinase"/>
    <property type="match status" value="1"/>
</dbReference>
<keyword evidence="7 14" id="KW-0547">Nucleotide-binding</keyword>
<evidence type="ECO:0000256" key="13">
    <source>
        <dbReference type="ARBA" id="ARBA00049494"/>
    </source>
</evidence>
<dbReference type="SMART" id="SM00904">
    <property type="entry name" value="Flavokinase"/>
    <property type="match status" value="1"/>
</dbReference>
<dbReference type="InterPro" id="IPR015864">
    <property type="entry name" value="FAD_synthase"/>
</dbReference>
<evidence type="ECO:0000256" key="9">
    <source>
        <dbReference type="ARBA" id="ARBA00022827"/>
    </source>
</evidence>
<keyword evidence="4 14" id="KW-0288">FMN</keyword>
<organism evidence="16 17">
    <name type="scientific">Ureaplasma ceti</name>
    <dbReference type="NCBI Taxonomy" id="3119530"/>
    <lineage>
        <taxon>Bacteria</taxon>
        <taxon>Bacillati</taxon>
        <taxon>Mycoplasmatota</taxon>
        <taxon>Mycoplasmoidales</taxon>
        <taxon>Mycoplasmoidaceae</taxon>
        <taxon>Ureaplasma</taxon>
    </lineage>
</organism>
<dbReference type="InterPro" id="IPR002606">
    <property type="entry name" value="Riboflavin_kinase_bac"/>
</dbReference>
<dbReference type="PANTHER" id="PTHR22749">
    <property type="entry name" value="RIBOFLAVIN KINASE/FMN ADENYLYLTRANSFERASE"/>
    <property type="match status" value="1"/>
</dbReference>
<sequence>MILNWNKDNLSNLQNCTIDNLVIGFFDGIHKGHQKIFQNLTGKTCVLTFTDMVWKAPFLYPLEERIQQLEQLFYPEHILIFDVMQHNLTAQEFIEQYLQPLKINQIVVGADFKFGKDQKGVEFLQQFYCVKVVSRDDEYASSTIKKYLMQAELQKANEMLVIPYYRVGQVIHNFQISRALNYPTANLRINDKLVTLPDGVYITQTRLQESQYNSTTFIGIPKTFENITTKHFESFLIDYVGPEFYDETIRVTFFEWIDPVKKYPSVAELKSGIQKQVQQTNEYFKSRH</sequence>
<evidence type="ECO:0000313" key="16">
    <source>
        <dbReference type="EMBL" id="GAA5414744.1"/>
    </source>
</evidence>
<dbReference type="Gene3D" id="2.40.30.30">
    <property type="entry name" value="Riboflavin kinase-like"/>
    <property type="match status" value="1"/>
</dbReference>
<dbReference type="Proteomes" id="UP001449582">
    <property type="component" value="Unassembled WGS sequence"/>
</dbReference>
<dbReference type="EC" id="2.7.7.2" evidence="14"/>
<feature type="domain" description="Riboflavin kinase" evidence="15">
    <location>
        <begin position="159"/>
        <end position="285"/>
    </location>
</feature>
<comment type="catalytic activity">
    <reaction evidence="13 14">
        <text>FMN + ATP + H(+) = FAD + diphosphate</text>
        <dbReference type="Rhea" id="RHEA:17237"/>
        <dbReference type="ChEBI" id="CHEBI:15378"/>
        <dbReference type="ChEBI" id="CHEBI:30616"/>
        <dbReference type="ChEBI" id="CHEBI:33019"/>
        <dbReference type="ChEBI" id="CHEBI:57692"/>
        <dbReference type="ChEBI" id="CHEBI:58210"/>
        <dbReference type="EC" id="2.7.7.2"/>
    </reaction>
</comment>
<dbReference type="NCBIfam" id="TIGR00083">
    <property type="entry name" value="ribF"/>
    <property type="match status" value="1"/>
</dbReference>
<dbReference type="PIRSF" id="PIRSF004491">
    <property type="entry name" value="FAD_Synth"/>
    <property type="match status" value="1"/>
</dbReference>
<dbReference type="InterPro" id="IPR014729">
    <property type="entry name" value="Rossmann-like_a/b/a_fold"/>
</dbReference>
<evidence type="ECO:0000256" key="2">
    <source>
        <dbReference type="ARBA" id="ARBA00005201"/>
    </source>
</evidence>
<evidence type="ECO:0000256" key="8">
    <source>
        <dbReference type="ARBA" id="ARBA00022777"/>
    </source>
</evidence>
<dbReference type="EMBL" id="BAABQM010000003">
    <property type="protein sequence ID" value="GAA5414744.1"/>
    <property type="molecule type" value="Genomic_DNA"/>
</dbReference>
<comment type="catalytic activity">
    <reaction evidence="12 14">
        <text>riboflavin + ATP = FMN + ADP + H(+)</text>
        <dbReference type="Rhea" id="RHEA:14357"/>
        <dbReference type="ChEBI" id="CHEBI:15378"/>
        <dbReference type="ChEBI" id="CHEBI:30616"/>
        <dbReference type="ChEBI" id="CHEBI:57986"/>
        <dbReference type="ChEBI" id="CHEBI:58210"/>
        <dbReference type="ChEBI" id="CHEBI:456216"/>
        <dbReference type="EC" id="2.7.1.26"/>
    </reaction>
</comment>
<dbReference type="SUPFAM" id="SSF82114">
    <property type="entry name" value="Riboflavin kinase-like"/>
    <property type="match status" value="1"/>
</dbReference>
<dbReference type="SUPFAM" id="SSF52374">
    <property type="entry name" value="Nucleotidylyl transferase"/>
    <property type="match status" value="1"/>
</dbReference>
<keyword evidence="3 14" id="KW-0285">Flavoprotein</keyword>
<dbReference type="InterPro" id="IPR023468">
    <property type="entry name" value="Riboflavin_kinase"/>
</dbReference>
<dbReference type="InterPro" id="IPR023465">
    <property type="entry name" value="Riboflavin_kinase_dom_sf"/>
</dbReference>
<evidence type="ECO:0000313" key="17">
    <source>
        <dbReference type="Proteomes" id="UP001449582"/>
    </source>
</evidence>
<evidence type="ECO:0000256" key="4">
    <source>
        <dbReference type="ARBA" id="ARBA00022643"/>
    </source>
</evidence>
<dbReference type="InterPro" id="IPR015865">
    <property type="entry name" value="Riboflavin_kinase_bac/euk"/>
</dbReference>
<evidence type="ECO:0000256" key="1">
    <source>
        <dbReference type="ARBA" id="ARBA00004726"/>
    </source>
</evidence>
<protein>
    <recommendedName>
        <fullName evidence="14">Riboflavin biosynthesis protein</fullName>
    </recommendedName>
    <domain>
        <recommendedName>
            <fullName evidence="14">Riboflavin kinase</fullName>
            <ecNumber evidence="14">2.7.1.26</ecNumber>
        </recommendedName>
        <alternativeName>
            <fullName evidence="14">Flavokinase</fullName>
        </alternativeName>
    </domain>
    <domain>
        <recommendedName>
            <fullName evidence="14">FMN adenylyltransferase</fullName>
            <ecNumber evidence="14">2.7.7.2</ecNumber>
        </recommendedName>
        <alternativeName>
            <fullName evidence="14">FAD pyrophosphorylase</fullName>
        </alternativeName>
        <alternativeName>
            <fullName evidence="14">FAD synthase</fullName>
        </alternativeName>
    </domain>
</protein>
<keyword evidence="17" id="KW-1185">Reference proteome</keyword>